<feature type="domain" description="Autophagy-related protein 13 N-terminal" evidence="5">
    <location>
        <begin position="15"/>
        <end position="323"/>
    </location>
</feature>
<feature type="compositionally biased region" description="Basic and acidic residues" evidence="4">
    <location>
        <begin position="778"/>
        <end position="799"/>
    </location>
</feature>
<feature type="region of interest" description="Disordered" evidence="4">
    <location>
        <begin position="699"/>
        <end position="763"/>
    </location>
</feature>
<evidence type="ECO:0000256" key="1">
    <source>
        <dbReference type="ARBA" id="ARBA00005246"/>
    </source>
</evidence>
<feature type="compositionally biased region" description="Low complexity" evidence="4">
    <location>
        <begin position="803"/>
        <end position="826"/>
    </location>
</feature>
<accession>A0AAD2HK31</accession>
<sequence length="921" mass="94722">MADSRAKADQIAFRMYSKLFHVVHAARASAEGPTGPGSGSGKTDKWFNLETPIVSPAPDFDTYRALSSAYYAYASTPASPSAQTHHQDPPDLVIEVLLAVPPPGGGTALVHGPTQTRVEPQPSLVLLEEWRLGCMRRPQHHAASSSASSTASSTTAAGAPSPSSSSSSSSSTSETSSIESIDTEDGADMQPSTIYKNAIPLFRALYALLRVLPAWRVVRRMTGRRPSTAGLGGIGGARRGGLKTVVRVRGEESGGVAMRAGSDLNRGAGAGSNQRETVLRFGESPAPESGAPPLPVGTHVFPGISHPAGTLTLSATYLTTPAFTLESLEALLSSRFAVLDAHVSRPMLSPMQPLHSYTQPYPSPHAHTPTSAFTPSSAGPRRPLSPSAPSSRSPSSPTVPQAPFTRTASALARRPSGPEEPSDEDEDFLPTLARRNVTVGVSGIIGSSTVVPPSPGGRRMSNLGGGAGSPLGSPARYTVPLPPVAGPGSASTSTSASPGRYTSVLQQHQRQRSESNSNSSPHSQHHIRRDSNSSTTARGLDVDLDRFVLSKASGAPSSVGSESGNAYPYAGSGSTSGSGSGLVQGQGLGSGFFPSGRALGPLPSEREKEREREKGVPIYTTPAAIGSGGHSTASGSGSGSPIPINPFKSGTLSRSSLSGSLLRGSPGRGASPISVAVAATAAGGGGGVAFPMPGSPLSAVESAGGGPNGPIPVRKRYSSSFTHRYGSAGSGESGSSVKDARRDSFKASPPPSQSHADDVSSFVKDLDSAQPLLARYRHESMRGLQDDEDARGAAHDRTASELSSGSRVSTVRASSTSRRTTVAAAGAGAGDPGSLSQVPQQAQRSMLTSESEVDERLRRMNDDFMRSLDGLGSGSGSNSNSNSGSGSFGRPPPSDVQGSQEVIGRLEFDYGPSSQKESRLR</sequence>
<feature type="compositionally biased region" description="Low complexity" evidence="4">
    <location>
        <begin position="649"/>
        <end position="669"/>
    </location>
</feature>
<feature type="region of interest" description="Disordered" evidence="4">
    <location>
        <begin position="445"/>
        <end position="537"/>
    </location>
</feature>
<gene>
    <name evidence="6" type="ORF">MYCIT1_LOCUS24723</name>
</gene>
<evidence type="ECO:0000256" key="4">
    <source>
        <dbReference type="SAM" id="MobiDB-lite"/>
    </source>
</evidence>
<name>A0AAD2HK31_9AGAR</name>
<protein>
    <recommendedName>
        <fullName evidence="3">Autophagy-related protein 13</fullName>
    </recommendedName>
</protein>
<evidence type="ECO:0000256" key="2">
    <source>
        <dbReference type="ARBA" id="ARBA00023006"/>
    </source>
</evidence>
<evidence type="ECO:0000313" key="6">
    <source>
        <dbReference type="EMBL" id="CAK5276466.1"/>
    </source>
</evidence>
<feature type="region of interest" description="Disordered" evidence="4">
    <location>
        <begin position="141"/>
        <end position="190"/>
    </location>
</feature>
<organism evidence="6 7">
    <name type="scientific">Mycena citricolor</name>
    <dbReference type="NCBI Taxonomy" id="2018698"/>
    <lineage>
        <taxon>Eukaryota</taxon>
        <taxon>Fungi</taxon>
        <taxon>Dikarya</taxon>
        <taxon>Basidiomycota</taxon>
        <taxon>Agaricomycotina</taxon>
        <taxon>Agaricomycetes</taxon>
        <taxon>Agaricomycetidae</taxon>
        <taxon>Agaricales</taxon>
        <taxon>Marasmiineae</taxon>
        <taxon>Mycenaceae</taxon>
        <taxon>Mycena</taxon>
    </lineage>
</organism>
<feature type="region of interest" description="Disordered" evidence="4">
    <location>
        <begin position="354"/>
        <end position="429"/>
    </location>
</feature>
<feature type="region of interest" description="Disordered" evidence="4">
    <location>
        <begin position="570"/>
        <end position="669"/>
    </location>
</feature>
<feature type="compositionally biased region" description="Gly residues" evidence="4">
    <location>
        <begin position="574"/>
        <end position="590"/>
    </location>
</feature>
<evidence type="ECO:0000313" key="7">
    <source>
        <dbReference type="Proteomes" id="UP001295794"/>
    </source>
</evidence>
<keyword evidence="2 3" id="KW-0072">Autophagy</keyword>
<evidence type="ECO:0000256" key="3">
    <source>
        <dbReference type="RuleBase" id="RU361214"/>
    </source>
</evidence>
<evidence type="ECO:0000259" key="5">
    <source>
        <dbReference type="Pfam" id="PF10033"/>
    </source>
</evidence>
<dbReference type="GO" id="GO:0005829">
    <property type="term" value="C:cytosol"/>
    <property type="evidence" value="ECO:0007669"/>
    <property type="project" value="TreeGrafter"/>
</dbReference>
<dbReference type="PANTHER" id="PTHR13430">
    <property type="match status" value="1"/>
</dbReference>
<dbReference type="GO" id="GO:0034497">
    <property type="term" value="P:protein localization to phagophore assembly site"/>
    <property type="evidence" value="ECO:0007669"/>
    <property type="project" value="TreeGrafter"/>
</dbReference>
<comment type="caution">
    <text evidence="6">The sequence shown here is derived from an EMBL/GenBank/DDBJ whole genome shotgun (WGS) entry which is preliminary data.</text>
</comment>
<dbReference type="GO" id="GO:0000407">
    <property type="term" value="C:phagophore assembly site"/>
    <property type="evidence" value="ECO:0007669"/>
    <property type="project" value="TreeGrafter"/>
</dbReference>
<dbReference type="Proteomes" id="UP001295794">
    <property type="component" value="Unassembled WGS sequence"/>
</dbReference>
<dbReference type="GO" id="GO:0034727">
    <property type="term" value="P:piecemeal microautophagy of the nucleus"/>
    <property type="evidence" value="ECO:0007669"/>
    <property type="project" value="TreeGrafter"/>
</dbReference>
<dbReference type="GO" id="GO:0000423">
    <property type="term" value="P:mitophagy"/>
    <property type="evidence" value="ECO:0007669"/>
    <property type="project" value="TreeGrafter"/>
</dbReference>
<feature type="compositionally biased region" description="Low complexity" evidence="4">
    <location>
        <begin position="375"/>
        <end position="396"/>
    </location>
</feature>
<feature type="compositionally biased region" description="Low complexity" evidence="4">
    <location>
        <begin position="486"/>
        <end position="499"/>
    </location>
</feature>
<dbReference type="InterPro" id="IPR036570">
    <property type="entry name" value="HORMA_dom_sf"/>
</dbReference>
<feature type="compositionally biased region" description="Polar residues" evidence="4">
    <location>
        <begin position="834"/>
        <end position="850"/>
    </location>
</feature>
<dbReference type="PANTHER" id="PTHR13430:SF4">
    <property type="entry name" value="AUTOPHAGY-RELATED PROTEIN 13"/>
    <property type="match status" value="1"/>
</dbReference>
<feature type="compositionally biased region" description="Low complexity" evidence="4">
    <location>
        <begin position="876"/>
        <end position="885"/>
    </location>
</feature>
<feature type="compositionally biased region" description="Low complexity" evidence="4">
    <location>
        <begin position="142"/>
        <end position="180"/>
    </location>
</feature>
<dbReference type="Pfam" id="PF10033">
    <property type="entry name" value="ATG13"/>
    <property type="match status" value="1"/>
</dbReference>
<dbReference type="AlphaFoldDB" id="A0AAD2HK31"/>
<dbReference type="Gene3D" id="3.30.900.10">
    <property type="entry name" value="HORMA domain"/>
    <property type="match status" value="1"/>
</dbReference>
<dbReference type="InterPro" id="IPR018731">
    <property type="entry name" value="Atg13_N"/>
</dbReference>
<dbReference type="InterPro" id="IPR040182">
    <property type="entry name" value="ATG13"/>
</dbReference>
<keyword evidence="7" id="KW-1185">Reference proteome</keyword>
<dbReference type="GO" id="GO:1990316">
    <property type="term" value="C:Atg1/ULK1 kinase complex"/>
    <property type="evidence" value="ECO:0007669"/>
    <property type="project" value="InterPro"/>
</dbReference>
<reference evidence="6" key="1">
    <citation type="submission" date="2023-11" db="EMBL/GenBank/DDBJ databases">
        <authorList>
            <person name="De Vega J J."/>
            <person name="De Vega J J."/>
        </authorList>
    </citation>
    <scope>NUCLEOTIDE SEQUENCE</scope>
</reference>
<feature type="region of interest" description="Disordered" evidence="4">
    <location>
        <begin position="778"/>
        <end position="921"/>
    </location>
</feature>
<proteinExistence type="inferred from homology"/>
<comment type="similarity">
    <text evidence="1 3">Belongs to the ATG13 family. Fungi subfamily.</text>
</comment>
<dbReference type="EMBL" id="CAVNYO010000406">
    <property type="protein sequence ID" value="CAK5276466.1"/>
    <property type="molecule type" value="Genomic_DNA"/>
</dbReference>
<feature type="compositionally biased region" description="Basic and acidic residues" evidence="4">
    <location>
        <begin position="854"/>
        <end position="866"/>
    </location>
</feature>
<feature type="compositionally biased region" description="Basic and acidic residues" evidence="4">
    <location>
        <begin position="604"/>
        <end position="615"/>
    </location>
</feature>